<feature type="domain" description="X8" evidence="2">
    <location>
        <begin position="50"/>
        <end position="132"/>
    </location>
</feature>
<dbReference type="InterPro" id="IPR012946">
    <property type="entry name" value="X8"/>
</dbReference>
<dbReference type="Proteomes" id="UP000287651">
    <property type="component" value="Unassembled WGS sequence"/>
</dbReference>
<dbReference type="EMBL" id="AMZH03007725">
    <property type="protein sequence ID" value="RRT60580.1"/>
    <property type="molecule type" value="Genomic_DNA"/>
</dbReference>
<proteinExistence type="predicted"/>
<accession>A0A426Z9B0</accession>
<gene>
    <name evidence="3" type="ORF">B296_00044850</name>
</gene>
<dbReference type="PANTHER" id="PTHR31044">
    <property type="entry name" value="BETA-1,3 GLUCANASE"/>
    <property type="match status" value="1"/>
</dbReference>
<evidence type="ECO:0000259" key="2">
    <source>
        <dbReference type="SMART" id="SM00768"/>
    </source>
</evidence>
<sequence>MILAPLSRGRRIGEAGAGAGTGKFPAHLGNRLLLLYVGIAAASSVSLQKTWCVAKPSSDEATLFANLNYACSLVDCSVLQRRHACFDPNTLISHASIAMNLYYQAMGRHGWDCYFDNSALVVTTDPSESPTIVETDHVTR</sequence>
<evidence type="ECO:0000256" key="1">
    <source>
        <dbReference type="ARBA" id="ARBA00022729"/>
    </source>
</evidence>
<dbReference type="Pfam" id="PF07983">
    <property type="entry name" value="X8"/>
    <property type="match status" value="1"/>
</dbReference>
<dbReference type="GO" id="GO:0009506">
    <property type="term" value="C:plasmodesma"/>
    <property type="evidence" value="ECO:0007669"/>
    <property type="project" value="UniProtKB-ARBA"/>
</dbReference>
<dbReference type="Gene3D" id="1.20.58.1040">
    <property type="match status" value="1"/>
</dbReference>
<evidence type="ECO:0000313" key="3">
    <source>
        <dbReference type="EMBL" id="RRT60580.1"/>
    </source>
</evidence>
<dbReference type="InterPro" id="IPR044788">
    <property type="entry name" value="X8_dom_prot"/>
</dbReference>
<dbReference type="AlphaFoldDB" id="A0A426Z9B0"/>
<dbReference type="PANTHER" id="PTHR31044:SF57">
    <property type="entry name" value="CARBOHYDRATE-BINDING X8 DOMAIN SUPERFAMILY PROTEIN"/>
    <property type="match status" value="1"/>
</dbReference>
<name>A0A426Z9B0_ENSVE</name>
<keyword evidence="1" id="KW-0732">Signal</keyword>
<protein>
    <recommendedName>
        <fullName evidence="2">X8 domain-containing protein</fullName>
    </recommendedName>
</protein>
<evidence type="ECO:0000313" key="4">
    <source>
        <dbReference type="Proteomes" id="UP000287651"/>
    </source>
</evidence>
<comment type="caution">
    <text evidence="3">The sequence shown here is derived from an EMBL/GenBank/DDBJ whole genome shotgun (WGS) entry which is preliminary data.</text>
</comment>
<organism evidence="3 4">
    <name type="scientific">Ensete ventricosum</name>
    <name type="common">Abyssinian banana</name>
    <name type="synonym">Musa ensete</name>
    <dbReference type="NCBI Taxonomy" id="4639"/>
    <lineage>
        <taxon>Eukaryota</taxon>
        <taxon>Viridiplantae</taxon>
        <taxon>Streptophyta</taxon>
        <taxon>Embryophyta</taxon>
        <taxon>Tracheophyta</taxon>
        <taxon>Spermatophyta</taxon>
        <taxon>Magnoliopsida</taxon>
        <taxon>Liliopsida</taxon>
        <taxon>Zingiberales</taxon>
        <taxon>Musaceae</taxon>
        <taxon>Ensete</taxon>
    </lineage>
</organism>
<reference evidence="3 4" key="1">
    <citation type="journal article" date="2014" name="Agronomy (Basel)">
        <title>A Draft Genome Sequence for Ensete ventricosum, the Drought-Tolerant Tree Against Hunger.</title>
        <authorList>
            <person name="Harrison J."/>
            <person name="Moore K.A."/>
            <person name="Paszkiewicz K."/>
            <person name="Jones T."/>
            <person name="Grant M."/>
            <person name="Ambacheew D."/>
            <person name="Muzemil S."/>
            <person name="Studholme D.J."/>
        </authorList>
    </citation>
    <scope>NUCLEOTIDE SEQUENCE [LARGE SCALE GENOMIC DNA]</scope>
</reference>
<dbReference type="SMART" id="SM00768">
    <property type="entry name" value="X8"/>
    <property type="match status" value="1"/>
</dbReference>